<evidence type="ECO:0000313" key="4">
    <source>
        <dbReference type="Proteomes" id="UP000011863"/>
    </source>
</evidence>
<protein>
    <recommendedName>
        <fullName evidence="2">PA14 domain-containing protein</fullName>
    </recommendedName>
</protein>
<accession>A0A6C7E5S3</accession>
<reference evidence="3 4" key="1">
    <citation type="journal article" date="2013" name="Int. J. Syst. Evol. Microbiol.">
        <title>Ilumatobacter nonamiense sp. nov. and Ilumatobacter coccineum sp. nov., isolated from seashore sand.</title>
        <authorList>
            <person name="Matsumoto A."/>
            <person name="Kasai H."/>
            <person name="Matsuo Y."/>
            <person name="Shizuri Y."/>
            <person name="Ichikawa N."/>
            <person name="Fujita N."/>
            <person name="Omura S."/>
            <person name="Takahashi Y."/>
        </authorList>
    </citation>
    <scope>NUCLEOTIDE SEQUENCE [LARGE SCALE GENOMIC DNA]</scope>
    <source>
        <strain evidence="4">NBRC 103263 / KCTC 29153 / YM16-304</strain>
    </source>
</reference>
<feature type="compositionally biased region" description="Gly residues" evidence="1">
    <location>
        <begin position="613"/>
        <end position="737"/>
    </location>
</feature>
<organism evidence="3 4">
    <name type="scientific">Ilumatobacter coccineus (strain NBRC 103263 / KCTC 29153 / YM16-304)</name>
    <dbReference type="NCBI Taxonomy" id="1313172"/>
    <lineage>
        <taxon>Bacteria</taxon>
        <taxon>Bacillati</taxon>
        <taxon>Actinomycetota</taxon>
        <taxon>Acidimicrobiia</taxon>
        <taxon>Acidimicrobiales</taxon>
        <taxon>Ilumatobacteraceae</taxon>
        <taxon>Ilumatobacter</taxon>
    </lineage>
</organism>
<name>A0A6C7E5S3_ILUCY</name>
<dbReference type="EMBL" id="AP012057">
    <property type="protein sequence ID" value="BAN00575.1"/>
    <property type="molecule type" value="Genomic_DNA"/>
</dbReference>
<dbReference type="Gene3D" id="3.90.182.10">
    <property type="entry name" value="Toxin - Anthrax Protective Antigen,domain 1"/>
    <property type="match status" value="2"/>
</dbReference>
<proteinExistence type="predicted"/>
<dbReference type="AlphaFoldDB" id="A0A6C7E5S3"/>
<dbReference type="Pfam" id="PF07691">
    <property type="entry name" value="PA14"/>
    <property type="match status" value="2"/>
</dbReference>
<dbReference type="KEGG" id="aym:YM304_02610"/>
<dbReference type="SMART" id="SM00758">
    <property type="entry name" value="PA14"/>
    <property type="match status" value="2"/>
</dbReference>
<feature type="region of interest" description="Disordered" evidence="1">
    <location>
        <begin position="1"/>
        <end position="33"/>
    </location>
</feature>
<gene>
    <name evidence="3" type="ORF">YM304_02610</name>
</gene>
<evidence type="ECO:0000259" key="2">
    <source>
        <dbReference type="PROSITE" id="PS51820"/>
    </source>
</evidence>
<feature type="domain" description="PA14" evidence="2">
    <location>
        <begin position="880"/>
        <end position="1018"/>
    </location>
</feature>
<dbReference type="InterPro" id="IPR011658">
    <property type="entry name" value="PA14_dom"/>
</dbReference>
<dbReference type="SUPFAM" id="SSF56988">
    <property type="entry name" value="Anthrax protective antigen"/>
    <property type="match status" value="2"/>
</dbReference>
<dbReference type="Proteomes" id="UP000011863">
    <property type="component" value="Chromosome"/>
</dbReference>
<keyword evidence="4" id="KW-1185">Reference proteome</keyword>
<dbReference type="InterPro" id="IPR037524">
    <property type="entry name" value="PA14/GLEYA"/>
</dbReference>
<feature type="region of interest" description="Disordered" evidence="1">
    <location>
        <begin position="613"/>
        <end position="747"/>
    </location>
</feature>
<dbReference type="PROSITE" id="PS51820">
    <property type="entry name" value="PA14"/>
    <property type="match status" value="2"/>
</dbReference>
<evidence type="ECO:0000313" key="3">
    <source>
        <dbReference type="EMBL" id="BAN00575.1"/>
    </source>
</evidence>
<evidence type="ECO:0000256" key="1">
    <source>
        <dbReference type="SAM" id="MobiDB-lite"/>
    </source>
</evidence>
<sequence length="1018" mass="107718">MTLSTRQLRHMNKPNRPMGSDMRNNSTATKQEADRDRGAVLAFVLIFFVFAGLTVVATLTFAQTLMQNRPPINERNARVEAVRSAMRMAIQFQRDHGVGDCFQNSQTFTFNAGTPEEVDAQVDCTIGPVEDLDNNYFREGGDAFALITTLSDGSFAPVTGSALGIASPNKLISGNAFYAGGDVTPPLLSTRSGIDVLVGDQTGGTPSQILTTRLDGARYGGLLTDVTCDDPVVSLYFPSSGTAPDGSNQSNTFQCTDLEWTDRAGTRVAPATTWSYPNLPGIPVNSRPAFLPRSFGFDEDNGTPGARPECRVIFPGRYDDPLVFDGSLHPNGVTYYLPSGVYYLTEPMTVINGARVVAGQGRSAGCEVDSTVLLDSRTVDLEATSITGRGATFILDDDARITVEEGQLMINRRISTPSTRGSEGIAVRTVQTSEIDEPNLSVPEDDVVTGVDSNGDRILAPANSYSIGDPLTAATLTYSGIDVDPDGDDAIVSADFRDGGSNGAANGTNALIIDGSVFTPQGKFVVRANNSDYRMKIDGGVVATRAELDVTTMPSNPSNWYLGVDASPLLRRVQLEATAVIGGRTARSVAIFQVNSVGNYAINSWIVDPNGSTGGWGGGSSTGGTTDGGTTDGGTTDGGTTDGGTTDGGTTDGGTTDGGTTDGGTTDGGTTDGGTTDGGTTDGGTTDGGTTDGGTTDGGTTDGGTTDGGTTDGGTTDGGTTDGGTTDGGTTDGGTTDGGTTDAPPCTDPTKWAVSFFDNTTLSGKVEAAKCEDNVSEPWAAGSPAPGIDDDYFSARYTKTVDFPDAGVHTFTIGADDGVRMYIDGSLVYNRWVDKSFSTETVDVNLTAGSHDIRIEYYEQTGYAQLEMSWEFTGPPPCPADDPSWYAEYYNGTSLKNNKFEFATYETEGPNWNWYTGEPYPTYSHNLGNDTFSVRWTRLYNFPEAGTYRFTVGSDDGIRLYVNGTREINNWNVQSYNGSLRTADVVIEDRCQVLIEVRYYEKNGGAQVSYEWERIGDV</sequence>
<feature type="domain" description="PA14" evidence="2">
    <location>
        <begin position="747"/>
        <end position="884"/>
    </location>
</feature>